<reference evidence="1 2" key="1">
    <citation type="submission" date="2021-06" db="EMBL/GenBank/DDBJ databases">
        <authorList>
            <person name="Palmer J.M."/>
        </authorList>
    </citation>
    <scope>NUCLEOTIDE SEQUENCE [LARGE SCALE GENOMIC DNA]</scope>
    <source>
        <strain evidence="1 2">AS_MEX2019</strain>
        <tissue evidence="1">Muscle</tissue>
    </source>
</reference>
<dbReference type="EMBL" id="JAHRIP010000914">
    <property type="protein sequence ID" value="MEQ2279878.1"/>
    <property type="molecule type" value="Genomic_DNA"/>
</dbReference>
<dbReference type="Proteomes" id="UP001469553">
    <property type="component" value="Unassembled WGS sequence"/>
</dbReference>
<name>A0ABV0XEM5_9TELE</name>
<accession>A0ABV0XEM5</accession>
<evidence type="ECO:0000313" key="1">
    <source>
        <dbReference type="EMBL" id="MEQ2279878.1"/>
    </source>
</evidence>
<sequence>MATKIAPKCETMATLGGGHHQWKKSEILLSCWYMMMHDSSAGLDCPGQSSWSSAWSWPQCYRGEPGGTVGLWYHLQFSLPCGPFNRSFSEETDLQVGYLTVIPELGHASNMGRPHPDVAQI</sequence>
<gene>
    <name evidence="1" type="ORF">AMECASPLE_013791</name>
</gene>
<evidence type="ECO:0000313" key="2">
    <source>
        <dbReference type="Proteomes" id="UP001469553"/>
    </source>
</evidence>
<organism evidence="1 2">
    <name type="scientific">Ameca splendens</name>
    <dbReference type="NCBI Taxonomy" id="208324"/>
    <lineage>
        <taxon>Eukaryota</taxon>
        <taxon>Metazoa</taxon>
        <taxon>Chordata</taxon>
        <taxon>Craniata</taxon>
        <taxon>Vertebrata</taxon>
        <taxon>Euteleostomi</taxon>
        <taxon>Actinopterygii</taxon>
        <taxon>Neopterygii</taxon>
        <taxon>Teleostei</taxon>
        <taxon>Neoteleostei</taxon>
        <taxon>Acanthomorphata</taxon>
        <taxon>Ovalentaria</taxon>
        <taxon>Atherinomorphae</taxon>
        <taxon>Cyprinodontiformes</taxon>
        <taxon>Goodeidae</taxon>
        <taxon>Ameca</taxon>
    </lineage>
</organism>
<comment type="caution">
    <text evidence="1">The sequence shown here is derived from an EMBL/GenBank/DDBJ whole genome shotgun (WGS) entry which is preliminary data.</text>
</comment>
<protein>
    <submittedName>
        <fullName evidence="1">Uncharacterized protein</fullName>
    </submittedName>
</protein>
<proteinExistence type="predicted"/>
<keyword evidence="2" id="KW-1185">Reference proteome</keyword>